<feature type="domain" description="MaoC-like" evidence="2">
    <location>
        <begin position="27"/>
        <end position="143"/>
    </location>
</feature>
<dbReference type="InterPro" id="IPR029069">
    <property type="entry name" value="HotDog_dom_sf"/>
</dbReference>
<dbReference type="PANTHER" id="PTHR42993:SF1">
    <property type="entry name" value="MAOC-LIKE DEHYDRATASE DOMAIN-CONTAINING PROTEIN"/>
    <property type="match status" value="1"/>
</dbReference>
<evidence type="ECO:0000256" key="1">
    <source>
        <dbReference type="ARBA" id="ARBA00005254"/>
    </source>
</evidence>
<dbReference type="InterPro" id="IPR039375">
    <property type="entry name" value="NodN-like"/>
</dbReference>
<dbReference type="EMBL" id="BAAAQW010000001">
    <property type="protein sequence ID" value="GAA2196406.1"/>
    <property type="molecule type" value="Genomic_DNA"/>
</dbReference>
<sequence length="163" mass="17953">MTTPRTAESRSTEPRLVVDFDKLLTMAGADLGATDWMEITQDRVNLFADATDDHQWIHTDPERAKDGPFGAPIAHGFLTLSLVIPFWGELFDVDGVTTKVNYGLDKVRFTSPVKVGSKVRMVGTIAEVSEVKGGAQIKVNATIEIEGQERPAVVAEFLARFYK</sequence>
<dbReference type="CDD" id="cd03450">
    <property type="entry name" value="NodN"/>
    <property type="match status" value="1"/>
</dbReference>
<accession>A0ABN3BJR8</accession>
<protein>
    <submittedName>
        <fullName evidence="3">MaoC family dehydratase</fullName>
    </submittedName>
</protein>
<keyword evidence="4" id="KW-1185">Reference proteome</keyword>
<dbReference type="SUPFAM" id="SSF54637">
    <property type="entry name" value="Thioesterase/thiol ester dehydrase-isomerase"/>
    <property type="match status" value="1"/>
</dbReference>
<dbReference type="InterPro" id="IPR002539">
    <property type="entry name" value="MaoC-like_dom"/>
</dbReference>
<name>A0ABN3BJR8_9MICC</name>
<dbReference type="Pfam" id="PF01575">
    <property type="entry name" value="MaoC_dehydratas"/>
    <property type="match status" value="1"/>
</dbReference>
<dbReference type="RefSeq" id="WP_344297495.1">
    <property type="nucleotide sequence ID" value="NZ_BAAAQW010000001.1"/>
</dbReference>
<comment type="similarity">
    <text evidence="1">Belongs to the enoyl-CoA hydratase/isomerase family.</text>
</comment>
<reference evidence="3 4" key="1">
    <citation type="journal article" date="2019" name="Int. J. Syst. Evol. Microbiol.">
        <title>The Global Catalogue of Microorganisms (GCM) 10K type strain sequencing project: providing services to taxonomists for standard genome sequencing and annotation.</title>
        <authorList>
            <consortium name="The Broad Institute Genomics Platform"/>
            <consortium name="The Broad Institute Genome Sequencing Center for Infectious Disease"/>
            <person name="Wu L."/>
            <person name="Ma J."/>
        </authorList>
    </citation>
    <scope>NUCLEOTIDE SEQUENCE [LARGE SCALE GENOMIC DNA]</scope>
    <source>
        <strain evidence="3 4">JCM 16034</strain>
    </source>
</reference>
<evidence type="ECO:0000259" key="2">
    <source>
        <dbReference type="Pfam" id="PF01575"/>
    </source>
</evidence>
<proteinExistence type="inferred from homology"/>
<comment type="caution">
    <text evidence="3">The sequence shown here is derived from an EMBL/GenBank/DDBJ whole genome shotgun (WGS) entry which is preliminary data.</text>
</comment>
<dbReference type="Gene3D" id="3.10.129.10">
    <property type="entry name" value="Hotdog Thioesterase"/>
    <property type="match status" value="1"/>
</dbReference>
<evidence type="ECO:0000313" key="4">
    <source>
        <dbReference type="Proteomes" id="UP001500432"/>
    </source>
</evidence>
<evidence type="ECO:0000313" key="3">
    <source>
        <dbReference type="EMBL" id="GAA2196406.1"/>
    </source>
</evidence>
<gene>
    <name evidence="3" type="ORF">GCM10009849_01380</name>
</gene>
<dbReference type="PANTHER" id="PTHR42993">
    <property type="entry name" value="MAOC-LIKE DEHYDRATASE DOMAIN-CONTAINING PROTEIN"/>
    <property type="match status" value="1"/>
</dbReference>
<dbReference type="Proteomes" id="UP001500432">
    <property type="component" value="Unassembled WGS sequence"/>
</dbReference>
<organism evidence="3 4">
    <name type="scientific">Sinomonas flava</name>
    <dbReference type="NCBI Taxonomy" id="496857"/>
    <lineage>
        <taxon>Bacteria</taxon>
        <taxon>Bacillati</taxon>
        <taxon>Actinomycetota</taxon>
        <taxon>Actinomycetes</taxon>
        <taxon>Micrococcales</taxon>
        <taxon>Micrococcaceae</taxon>
        <taxon>Sinomonas</taxon>
    </lineage>
</organism>